<dbReference type="Proteomes" id="UP000193719">
    <property type="component" value="Unassembled WGS sequence"/>
</dbReference>
<dbReference type="Gene3D" id="3.20.19.10">
    <property type="entry name" value="Aconitase, domain 4"/>
    <property type="match status" value="1"/>
</dbReference>
<comment type="subcellular location">
    <subcellularLocation>
        <location evidence="1 8">Mitochondrion</location>
    </subcellularLocation>
</comment>
<dbReference type="EMBL" id="MCFH01000030">
    <property type="protein sequence ID" value="ORX47553.1"/>
    <property type="molecule type" value="Genomic_DNA"/>
</dbReference>
<dbReference type="Gene3D" id="3.40.1060.10">
    <property type="entry name" value="Aconitase, Domain 2"/>
    <property type="match status" value="1"/>
</dbReference>
<evidence type="ECO:0000259" key="10">
    <source>
        <dbReference type="Pfam" id="PF00694"/>
    </source>
</evidence>
<dbReference type="Gene3D" id="3.30.499.10">
    <property type="entry name" value="Aconitase, domain 3"/>
    <property type="match status" value="2"/>
</dbReference>
<dbReference type="PANTHER" id="PTHR43160">
    <property type="entry name" value="ACONITATE HYDRATASE B"/>
    <property type="match status" value="1"/>
</dbReference>
<comment type="cofactor">
    <cofactor evidence="8">
        <name>[4Fe-4S] cluster</name>
        <dbReference type="ChEBI" id="CHEBI:49883"/>
    </cofactor>
    <text evidence="8">Binds 1 [4Fe-4S] cluster per subunit.</text>
</comment>
<dbReference type="EC" id="4.2.1.-" evidence="8"/>
<dbReference type="GO" id="GO:0005829">
    <property type="term" value="C:cytosol"/>
    <property type="evidence" value="ECO:0007669"/>
    <property type="project" value="TreeGrafter"/>
</dbReference>
<dbReference type="GO" id="GO:0046872">
    <property type="term" value="F:metal ion binding"/>
    <property type="evidence" value="ECO:0007669"/>
    <property type="project" value="UniProtKB-UniRule"/>
</dbReference>
<keyword evidence="6 8" id="KW-0496">Mitochondrion</keyword>
<evidence type="ECO:0000256" key="7">
    <source>
        <dbReference type="ARBA" id="ARBA00023239"/>
    </source>
</evidence>
<proteinExistence type="inferred from homology"/>
<feature type="domain" description="Aconitase/3-isopropylmalate dehydratase large subunit alpha/beta/alpha" evidence="9">
    <location>
        <begin position="53"/>
        <end position="460"/>
    </location>
</feature>
<feature type="domain" description="Aconitase A/isopropylmalate dehydratase small subunit swivel" evidence="10">
    <location>
        <begin position="543"/>
        <end position="671"/>
    </location>
</feature>
<name>A0A1Y1V532_9FUNG</name>
<dbReference type="GO" id="GO:0005634">
    <property type="term" value="C:nucleus"/>
    <property type="evidence" value="ECO:0007669"/>
    <property type="project" value="EnsemblFungi"/>
</dbReference>
<comment type="similarity">
    <text evidence="8">Belongs to the aconitase/IPM isomerase family.</text>
</comment>
<reference evidence="11 12" key="1">
    <citation type="submission" date="2016-08" db="EMBL/GenBank/DDBJ databases">
        <title>Genomes of anaerobic fungi encode conserved fungal cellulosomes for biomass hydrolysis.</title>
        <authorList>
            <consortium name="DOE Joint Genome Institute"/>
            <person name="Haitjema C.H."/>
            <person name="Gilmore S.P."/>
            <person name="Henske J.K."/>
            <person name="Solomon K.V."/>
            <person name="De Groot R."/>
            <person name="Kuo A."/>
            <person name="Mondo S.J."/>
            <person name="Salamov A.A."/>
            <person name="Labutti K."/>
            <person name="Zhao Z."/>
            <person name="Chiniquy J."/>
            <person name="Barry K."/>
            <person name="Brewer H.M."/>
            <person name="Purvine S.O."/>
            <person name="Wright A.T."/>
            <person name="Boxma B."/>
            <person name="Van Alen T."/>
            <person name="Hackstein J.H."/>
            <person name="Baker S.E."/>
            <person name="Grigoriev I.V."/>
            <person name="O'Malley M.A."/>
        </authorList>
    </citation>
    <scope>NUCLEOTIDE SEQUENCE [LARGE SCALE GENOMIC DNA]</scope>
    <source>
        <strain evidence="12">finn</strain>
    </source>
</reference>
<reference evidence="11 12" key="2">
    <citation type="submission" date="2016-08" db="EMBL/GenBank/DDBJ databases">
        <title>Pervasive Adenine N6-methylation of Active Genes in Fungi.</title>
        <authorList>
            <consortium name="DOE Joint Genome Institute"/>
            <person name="Mondo S.J."/>
            <person name="Dannebaum R.O."/>
            <person name="Kuo R.C."/>
            <person name="Labutti K."/>
            <person name="Haridas S."/>
            <person name="Kuo A."/>
            <person name="Salamov A."/>
            <person name="Ahrendt S.R."/>
            <person name="Lipzen A."/>
            <person name="Sullivan W."/>
            <person name="Andreopoulos W.B."/>
            <person name="Clum A."/>
            <person name="Lindquist E."/>
            <person name="Daum C."/>
            <person name="Ramamoorthy G.K."/>
            <person name="Gryganskyi A."/>
            <person name="Culley D."/>
            <person name="Magnuson J.K."/>
            <person name="James T.Y."/>
            <person name="O'Malley M.A."/>
            <person name="Stajich J.E."/>
            <person name="Spatafora J.W."/>
            <person name="Visel A."/>
            <person name="Grigoriev I.V."/>
        </authorList>
    </citation>
    <scope>NUCLEOTIDE SEQUENCE [LARGE SCALE GENOMIC DNA]</scope>
    <source>
        <strain evidence="12">finn</strain>
    </source>
</reference>
<keyword evidence="4 8" id="KW-0408">Iron</keyword>
<dbReference type="OrthoDB" id="2224430at2759"/>
<evidence type="ECO:0000313" key="12">
    <source>
        <dbReference type="Proteomes" id="UP000193719"/>
    </source>
</evidence>
<evidence type="ECO:0000259" key="9">
    <source>
        <dbReference type="Pfam" id="PF00330"/>
    </source>
</evidence>
<dbReference type="GO" id="GO:0003994">
    <property type="term" value="F:aconitate hydratase activity"/>
    <property type="evidence" value="ECO:0007669"/>
    <property type="project" value="InterPro"/>
</dbReference>
<gene>
    <name evidence="11" type="ORF">BCR36DRAFT_295281</name>
</gene>
<keyword evidence="5 8" id="KW-0411">Iron-sulfur</keyword>
<dbReference type="SUPFAM" id="SSF52016">
    <property type="entry name" value="LeuD/IlvD-like"/>
    <property type="match status" value="1"/>
</dbReference>
<dbReference type="InterPro" id="IPR036008">
    <property type="entry name" value="Aconitase_4Fe-4S_dom"/>
</dbReference>
<dbReference type="FunFam" id="3.40.1060.10:FF:000001">
    <property type="entry name" value="Aconitate hydratase, mitochondrial"/>
    <property type="match status" value="1"/>
</dbReference>
<dbReference type="FunFam" id="3.30.499.10:FF:000003">
    <property type="entry name" value="Aconitate hydratase, mitochondrial"/>
    <property type="match status" value="1"/>
</dbReference>
<dbReference type="InterPro" id="IPR015928">
    <property type="entry name" value="Aconitase/3IPM_dehydase_swvl"/>
</dbReference>
<dbReference type="GO" id="GO:0032543">
    <property type="term" value="P:mitochondrial translation"/>
    <property type="evidence" value="ECO:0007669"/>
    <property type="project" value="EnsemblFungi"/>
</dbReference>
<dbReference type="FunFam" id="3.30.499.10:FF:000004">
    <property type="entry name" value="Aconitate hydratase, mitochondrial"/>
    <property type="match status" value="1"/>
</dbReference>
<dbReference type="SUPFAM" id="SSF53732">
    <property type="entry name" value="Aconitase iron-sulfur domain"/>
    <property type="match status" value="1"/>
</dbReference>
<dbReference type="GO" id="GO:0005739">
    <property type="term" value="C:mitochondrion"/>
    <property type="evidence" value="ECO:0007669"/>
    <property type="project" value="UniProtKB-SubCell"/>
</dbReference>
<organism evidence="11 12">
    <name type="scientific">Piromyces finnis</name>
    <dbReference type="NCBI Taxonomy" id="1754191"/>
    <lineage>
        <taxon>Eukaryota</taxon>
        <taxon>Fungi</taxon>
        <taxon>Fungi incertae sedis</taxon>
        <taxon>Chytridiomycota</taxon>
        <taxon>Chytridiomycota incertae sedis</taxon>
        <taxon>Neocallimastigomycetes</taxon>
        <taxon>Neocallimastigales</taxon>
        <taxon>Neocallimastigaceae</taxon>
        <taxon>Piromyces</taxon>
    </lineage>
</organism>
<dbReference type="InterPro" id="IPR006248">
    <property type="entry name" value="Aconitase_mito-like"/>
</dbReference>
<keyword evidence="7 8" id="KW-0456">Lyase</keyword>
<keyword evidence="12" id="KW-1185">Reference proteome</keyword>
<keyword evidence="3 8" id="KW-0809">Transit peptide</keyword>
<evidence type="ECO:0000256" key="6">
    <source>
        <dbReference type="ARBA" id="ARBA00023128"/>
    </source>
</evidence>
<evidence type="ECO:0000256" key="2">
    <source>
        <dbReference type="ARBA" id="ARBA00022723"/>
    </source>
</evidence>
<evidence type="ECO:0000256" key="8">
    <source>
        <dbReference type="RuleBase" id="RU362107"/>
    </source>
</evidence>
<dbReference type="InterPro" id="IPR000573">
    <property type="entry name" value="AconitaseA/IPMdHydase_ssu_swvl"/>
</dbReference>
<evidence type="ECO:0000256" key="4">
    <source>
        <dbReference type="ARBA" id="ARBA00023004"/>
    </source>
</evidence>
<dbReference type="Pfam" id="PF00330">
    <property type="entry name" value="Aconitase"/>
    <property type="match status" value="1"/>
</dbReference>
<dbReference type="InterPro" id="IPR015932">
    <property type="entry name" value="Aconitase_dom2"/>
</dbReference>
<dbReference type="AlphaFoldDB" id="A0A1Y1V532"/>
<evidence type="ECO:0000256" key="1">
    <source>
        <dbReference type="ARBA" id="ARBA00004173"/>
    </source>
</evidence>
<evidence type="ECO:0000256" key="3">
    <source>
        <dbReference type="ARBA" id="ARBA00022946"/>
    </source>
</evidence>
<dbReference type="PANTHER" id="PTHR43160:SF2">
    <property type="entry name" value="HOMOCITRATE DEHYDRATASE, MITOCHONDRIAL"/>
    <property type="match status" value="1"/>
</dbReference>
<comment type="caution">
    <text evidence="11">The sequence shown here is derived from an EMBL/GenBank/DDBJ whole genome shotgun (WGS) entry which is preliminary data.</text>
</comment>
<protein>
    <recommendedName>
        <fullName evidence="8">Aconitate hydratase, mitochondrial</fullName>
        <shortName evidence="8">Aconitase</shortName>
        <ecNumber evidence="8">4.2.1.-</ecNumber>
    </recommendedName>
</protein>
<dbReference type="GO" id="GO:0051539">
    <property type="term" value="F:4 iron, 4 sulfur cluster binding"/>
    <property type="evidence" value="ECO:0007669"/>
    <property type="project" value="UniProtKB-UniRule"/>
</dbReference>
<dbReference type="STRING" id="1754191.A0A1Y1V532"/>
<dbReference type="Pfam" id="PF00694">
    <property type="entry name" value="Aconitase_C"/>
    <property type="match status" value="1"/>
</dbReference>
<sequence>MTVVPPYEKLMKNLEIVRKNLNRPLTMAEKYIYSHLEDPNQIPVRGETYLKLKPDASAQMAILQFMLSGMKTTAVPTSIHCDHLIRGHKGGDADVATSIQNNSEIFDFLHDAASKYGISFWKPGTGIIHQIVLENYAAPGGLMLGTDSHTPNAGGLGMIAIGVGGADAVDAMSDIAWELKAPKIIGVHLTGQLNGWASPKDVILTILGKLTVSGGTGHIMEYFGPGCETLSCTGMATICNMGAELGATTSTFPYSPAMARYLRLTNRAHVADLADKIADTFLCADEGCQYDKVIEIDLSKVEPHMNGPFTPDAAIPLSKAKEIVAERGYKDEVKVCMIGSCTNSSYEDMTRAASIVKQAKEHGINTTKADFFIAPGSEQVRATITRDGVASVFESVGGTILANACGPCIGQWNREDITEDQENSILTSFNRNFRSRNDGFPKTMNFLASPDIVTAIAFGGKLTFNPVTDTLLDGEGKPFKLEPPRGFDLPERGFNGGRAVYQPPPYRPDPQPEVVIKVNPESQRLELLEPFQPWDNKEFENLKVLVKVRGKCTTDHISAAGKWLKYKGHLSNIATNTLMRAVNDFNGETNSVLNELTGQYDTIPNVGAAYRANNVPWMVITDTNYGEGSAREHAAMQPRYLGCKFIVARSFARIHETNLKKQGILPATFANPDDYDKVTEGAIISTKGVTTLAPGSELAMHVVLKNGEEFDIPLNHTMSVDQIEWFKAGSALNMIANLQKQKEEEAKKNAQW</sequence>
<dbReference type="InterPro" id="IPR018136">
    <property type="entry name" value="Aconitase_4Fe-4S_BS"/>
</dbReference>
<dbReference type="GO" id="GO:0006099">
    <property type="term" value="P:tricarboxylic acid cycle"/>
    <property type="evidence" value="ECO:0007669"/>
    <property type="project" value="EnsemblFungi"/>
</dbReference>
<dbReference type="InterPro" id="IPR015931">
    <property type="entry name" value="Acnase/IPM_dHydase_lsu_aba_1/3"/>
</dbReference>
<evidence type="ECO:0000256" key="5">
    <source>
        <dbReference type="ARBA" id="ARBA00023014"/>
    </source>
</evidence>
<evidence type="ECO:0000313" key="11">
    <source>
        <dbReference type="EMBL" id="ORX47553.1"/>
    </source>
</evidence>
<dbReference type="PROSITE" id="PS01244">
    <property type="entry name" value="ACONITASE_2"/>
    <property type="match status" value="1"/>
</dbReference>
<dbReference type="PRINTS" id="PR00415">
    <property type="entry name" value="ACONITASE"/>
</dbReference>
<accession>A0A1Y1V532</accession>
<keyword evidence="2 8" id="KW-0479">Metal-binding</keyword>
<dbReference type="InterPro" id="IPR001030">
    <property type="entry name" value="Acoase/IPM_deHydtase_lsu_aba"/>
</dbReference>
<dbReference type="FunFam" id="3.20.19.10:FF:000002">
    <property type="entry name" value="Aconitate hydratase, mitochondrial"/>
    <property type="match status" value="1"/>
</dbReference>
<dbReference type="InterPro" id="IPR050926">
    <property type="entry name" value="Aconitase/IPM_isomerase"/>
</dbReference>
<dbReference type="NCBIfam" id="NF005558">
    <property type="entry name" value="PRK07229.1"/>
    <property type="match status" value="1"/>
</dbReference>
<dbReference type="NCBIfam" id="TIGR01340">
    <property type="entry name" value="aconitase_mito"/>
    <property type="match status" value="1"/>
</dbReference>